<reference evidence="2" key="3">
    <citation type="submission" date="2025-09" db="UniProtKB">
        <authorList>
            <consortium name="Ensembl"/>
        </authorList>
    </citation>
    <scope>IDENTIFICATION</scope>
    <source>
        <strain evidence="2">Thorbecke</strain>
    </source>
</reference>
<dbReference type="Ensembl" id="ENSOCUT00000057392.1">
    <property type="protein sequence ID" value="ENSOCUP00000036707.1"/>
    <property type="gene ID" value="ENSOCUG00000032142.1"/>
</dbReference>
<reference evidence="2" key="2">
    <citation type="submission" date="2025-08" db="UniProtKB">
        <authorList>
            <consortium name="Ensembl"/>
        </authorList>
    </citation>
    <scope>IDENTIFICATION</scope>
    <source>
        <strain evidence="2">Thorbecke</strain>
    </source>
</reference>
<keyword evidence="3" id="KW-1185">Reference proteome</keyword>
<protein>
    <submittedName>
        <fullName evidence="2">Uncharacterized protein</fullName>
    </submittedName>
</protein>
<accession>A0A5F9CSH3</accession>
<dbReference type="InParanoid" id="A0A5F9CSH3"/>
<dbReference type="Proteomes" id="UP000001811">
    <property type="component" value="Chromosome 12"/>
</dbReference>
<dbReference type="EMBL" id="AAGW02053194">
    <property type="status" value="NOT_ANNOTATED_CDS"/>
    <property type="molecule type" value="Genomic_DNA"/>
</dbReference>
<name>A0A5F9CSH3_RABIT</name>
<proteinExistence type="predicted"/>
<dbReference type="Bgee" id="ENSOCUG00000032142">
    <property type="expression patterns" value="Expressed in brain and 12 other cell types or tissues"/>
</dbReference>
<dbReference type="AlphaFoldDB" id="A0A5F9CSH3"/>
<evidence type="ECO:0000313" key="3">
    <source>
        <dbReference type="Proteomes" id="UP000001811"/>
    </source>
</evidence>
<sequence length="76" mass="8186">MQTCGSPWQRSRKTRTSARPGSTSSTRRRSVFCGLRPTGRGSLTPHSPLGVILEGSLPNREEVAARLVPKGASQKP</sequence>
<evidence type="ECO:0000256" key="1">
    <source>
        <dbReference type="SAM" id="MobiDB-lite"/>
    </source>
</evidence>
<reference evidence="2 3" key="1">
    <citation type="journal article" date="2011" name="Nature">
        <title>A high-resolution map of human evolutionary constraint using 29 mammals.</title>
        <authorList>
            <person name="Lindblad-Toh K."/>
            <person name="Garber M."/>
            <person name="Zuk O."/>
            <person name="Lin M.F."/>
            <person name="Parker B.J."/>
            <person name="Washietl S."/>
            <person name="Kheradpour P."/>
            <person name="Ernst J."/>
            <person name="Jordan G."/>
            <person name="Mauceli E."/>
            <person name="Ward L.D."/>
            <person name="Lowe C.B."/>
            <person name="Holloway A.K."/>
            <person name="Clamp M."/>
            <person name="Gnerre S."/>
            <person name="Alfoldi J."/>
            <person name="Beal K."/>
            <person name="Chang J."/>
            <person name="Clawson H."/>
            <person name="Cuff J."/>
            <person name="Di Palma F."/>
            <person name="Fitzgerald S."/>
            <person name="Flicek P."/>
            <person name="Guttman M."/>
            <person name="Hubisz M.J."/>
            <person name="Jaffe D.B."/>
            <person name="Jungreis I."/>
            <person name="Kent W.J."/>
            <person name="Kostka D."/>
            <person name="Lara M."/>
            <person name="Martins A.L."/>
            <person name="Massingham T."/>
            <person name="Moltke I."/>
            <person name="Raney B.J."/>
            <person name="Rasmussen M.D."/>
            <person name="Robinson J."/>
            <person name="Stark A."/>
            <person name="Vilella A.J."/>
            <person name="Wen J."/>
            <person name="Xie X."/>
            <person name="Zody M.C."/>
            <person name="Baldwin J."/>
            <person name="Bloom T."/>
            <person name="Chin C.W."/>
            <person name="Heiman D."/>
            <person name="Nicol R."/>
            <person name="Nusbaum C."/>
            <person name="Young S."/>
            <person name="Wilkinson J."/>
            <person name="Worley K.C."/>
            <person name="Kovar C.L."/>
            <person name="Muzny D.M."/>
            <person name="Gibbs R.A."/>
            <person name="Cree A."/>
            <person name="Dihn H.H."/>
            <person name="Fowler G."/>
            <person name="Jhangiani S."/>
            <person name="Joshi V."/>
            <person name="Lee S."/>
            <person name="Lewis L.R."/>
            <person name="Nazareth L.V."/>
            <person name="Okwuonu G."/>
            <person name="Santibanez J."/>
            <person name="Warren W.C."/>
            <person name="Mardis E.R."/>
            <person name="Weinstock G.M."/>
            <person name="Wilson R.K."/>
            <person name="Delehaunty K."/>
            <person name="Dooling D."/>
            <person name="Fronik C."/>
            <person name="Fulton L."/>
            <person name="Fulton B."/>
            <person name="Graves T."/>
            <person name="Minx P."/>
            <person name="Sodergren E."/>
            <person name="Birney E."/>
            <person name="Margulies E.H."/>
            <person name="Herrero J."/>
            <person name="Green E.D."/>
            <person name="Haussler D."/>
            <person name="Siepel A."/>
            <person name="Goldman N."/>
            <person name="Pollard K.S."/>
            <person name="Pedersen J.S."/>
            <person name="Lander E.S."/>
            <person name="Kellis M."/>
        </authorList>
    </citation>
    <scope>NUCLEOTIDE SEQUENCE [LARGE SCALE GENOMIC DNA]</scope>
    <source>
        <strain evidence="2 3">Thorbecke inbred</strain>
    </source>
</reference>
<feature type="region of interest" description="Disordered" evidence="1">
    <location>
        <begin position="1"/>
        <end position="49"/>
    </location>
</feature>
<evidence type="ECO:0000313" key="2">
    <source>
        <dbReference type="Ensembl" id="ENSOCUP00000036707.1"/>
    </source>
</evidence>
<organism evidence="2 3">
    <name type="scientific">Oryctolagus cuniculus</name>
    <name type="common">Rabbit</name>
    <dbReference type="NCBI Taxonomy" id="9986"/>
    <lineage>
        <taxon>Eukaryota</taxon>
        <taxon>Metazoa</taxon>
        <taxon>Chordata</taxon>
        <taxon>Craniata</taxon>
        <taxon>Vertebrata</taxon>
        <taxon>Euteleostomi</taxon>
        <taxon>Mammalia</taxon>
        <taxon>Eutheria</taxon>
        <taxon>Euarchontoglires</taxon>
        <taxon>Glires</taxon>
        <taxon>Lagomorpha</taxon>
        <taxon>Leporidae</taxon>
        <taxon>Oryctolagus</taxon>
    </lineage>
</organism>